<dbReference type="Pfam" id="PF00194">
    <property type="entry name" value="Carb_anhydrase"/>
    <property type="match status" value="1"/>
</dbReference>
<dbReference type="GO" id="GO:0004089">
    <property type="term" value="F:carbonate dehydratase activity"/>
    <property type="evidence" value="ECO:0007669"/>
    <property type="project" value="UniProtKB-UniRule"/>
</dbReference>
<comment type="similarity">
    <text evidence="2 8">Belongs to the alpha-carbonic anhydrase family.</text>
</comment>
<proteinExistence type="inferred from homology"/>
<evidence type="ECO:0000256" key="7">
    <source>
        <dbReference type="ARBA" id="ARBA00048348"/>
    </source>
</evidence>
<dbReference type="GO" id="GO:0005886">
    <property type="term" value="C:plasma membrane"/>
    <property type="evidence" value="ECO:0007669"/>
    <property type="project" value="TreeGrafter"/>
</dbReference>
<sequence>MHLQPVHVNRIYTGIAKQFIRHIKTSQPTDRLRTEMIRVTLLKVRNLVLVAVQSIVLFNQPSVTLFLYSFCLIICSVTGKPTPKEESPETYFDYTDPKWQQSEATNQFLKRPMQLSGYGGYDLSGPSQCADGLKQSPIDFKTFVVTNYTKFTFKKYNRIFPESLKNTGHSFELKIDSDDDDDEDLPSISGGGLTDRYSFVQLHFHWGKDLLGSEHSINGTKYAAELHILHYNTKYGSFKKALPHWDGLAVIGIFIEIQKRDNNAFRHLLEPFDNIIDPNKNISSKRLRFSVPLSDFLPDSTESFFRYNGSLTTNLCDEDVIWTVFDTPIAISPRQLAKFKQLKDEHGKPITDNARPTQPQNDRVVNFRPDPTRLDPTPSQPHFPFPDLKNFYLSELKSNNLLSLI</sequence>
<dbReference type="Proteomes" id="UP000789390">
    <property type="component" value="Unassembled WGS sequence"/>
</dbReference>
<dbReference type="Gene3D" id="3.10.200.10">
    <property type="entry name" value="Alpha carbonic anhydrase"/>
    <property type="match status" value="1"/>
</dbReference>
<dbReference type="PROSITE" id="PS51144">
    <property type="entry name" value="ALPHA_CA_2"/>
    <property type="match status" value="1"/>
</dbReference>
<dbReference type="PANTHER" id="PTHR18952">
    <property type="entry name" value="CARBONIC ANHYDRASE"/>
    <property type="match status" value="1"/>
</dbReference>
<dbReference type="PANTHER" id="PTHR18952:SF265">
    <property type="entry name" value="CARBONIC ANHYDRASE"/>
    <property type="match status" value="1"/>
</dbReference>
<dbReference type="CDD" id="cd00326">
    <property type="entry name" value="alpha_CA"/>
    <property type="match status" value="1"/>
</dbReference>
<evidence type="ECO:0000256" key="2">
    <source>
        <dbReference type="ARBA" id="ARBA00010718"/>
    </source>
</evidence>
<dbReference type="SMART" id="SM01057">
    <property type="entry name" value="Carb_anhydrase"/>
    <property type="match status" value="1"/>
</dbReference>
<keyword evidence="4 8" id="KW-0479">Metal-binding</keyword>
<evidence type="ECO:0000256" key="5">
    <source>
        <dbReference type="ARBA" id="ARBA00022833"/>
    </source>
</evidence>
<dbReference type="InterPro" id="IPR001148">
    <property type="entry name" value="CA_dom"/>
</dbReference>
<evidence type="ECO:0000259" key="10">
    <source>
        <dbReference type="PROSITE" id="PS51144"/>
    </source>
</evidence>
<comment type="catalytic activity">
    <reaction evidence="7 8">
        <text>hydrogencarbonate + H(+) = CO2 + H2O</text>
        <dbReference type="Rhea" id="RHEA:10748"/>
        <dbReference type="ChEBI" id="CHEBI:15377"/>
        <dbReference type="ChEBI" id="CHEBI:15378"/>
        <dbReference type="ChEBI" id="CHEBI:16526"/>
        <dbReference type="ChEBI" id="CHEBI:17544"/>
        <dbReference type="EC" id="4.2.1.1"/>
    </reaction>
</comment>
<evidence type="ECO:0000256" key="1">
    <source>
        <dbReference type="ARBA" id="ARBA00002904"/>
    </source>
</evidence>
<dbReference type="InterPro" id="IPR023561">
    <property type="entry name" value="Carbonic_anhydrase_a-class"/>
</dbReference>
<dbReference type="PROSITE" id="PS00162">
    <property type="entry name" value="ALPHA_CA_1"/>
    <property type="match status" value="1"/>
</dbReference>
<evidence type="ECO:0000256" key="8">
    <source>
        <dbReference type="RuleBase" id="RU367011"/>
    </source>
</evidence>
<dbReference type="InterPro" id="IPR036398">
    <property type="entry name" value="CA_dom_sf"/>
</dbReference>
<evidence type="ECO:0000256" key="6">
    <source>
        <dbReference type="ARBA" id="ARBA00023239"/>
    </source>
</evidence>
<gene>
    <name evidence="11" type="ORF">DGAL_LOCUS7865</name>
</gene>
<protein>
    <recommendedName>
        <fullName evidence="3 8">Carbonic anhydrase</fullName>
        <ecNumber evidence="3 8">4.2.1.1</ecNumber>
    </recommendedName>
</protein>
<keyword evidence="5 8" id="KW-0862">Zinc</keyword>
<feature type="domain" description="Alpha-carbonic anhydrase" evidence="10">
    <location>
        <begin position="114"/>
        <end position="369"/>
    </location>
</feature>
<dbReference type="AlphaFoldDB" id="A0A8J2WJR9"/>
<name>A0A8J2WJR9_9CRUS</name>
<dbReference type="GO" id="GO:0008270">
    <property type="term" value="F:zinc ion binding"/>
    <property type="evidence" value="ECO:0007669"/>
    <property type="project" value="UniProtKB-UniRule"/>
</dbReference>
<feature type="compositionally biased region" description="Polar residues" evidence="9">
    <location>
        <begin position="354"/>
        <end position="363"/>
    </location>
</feature>
<comment type="caution">
    <text evidence="11">The sequence shown here is derived from an EMBL/GenBank/DDBJ whole genome shotgun (WGS) entry which is preliminary data.</text>
</comment>
<keyword evidence="12" id="KW-1185">Reference proteome</keyword>
<dbReference type="EMBL" id="CAKKLH010000159">
    <property type="protein sequence ID" value="CAH0104935.1"/>
    <property type="molecule type" value="Genomic_DNA"/>
</dbReference>
<reference evidence="11" key="1">
    <citation type="submission" date="2021-11" db="EMBL/GenBank/DDBJ databases">
        <authorList>
            <person name="Schell T."/>
        </authorList>
    </citation>
    <scope>NUCLEOTIDE SEQUENCE</scope>
    <source>
        <strain evidence="11">M5</strain>
    </source>
</reference>
<dbReference type="OrthoDB" id="429145at2759"/>
<dbReference type="EC" id="4.2.1.1" evidence="3 8"/>
<comment type="cofactor">
    <cofactor evidence="8">
        <name>Zn(2+)</name>
        <dbReference type="ChEBI" id="CHEBI:29105"/>
    </cofactor>
</comment>
<accession>A0A8J2WJR9</accession>
<dbReference type="SUPFAM" id="SSF51069">
    <property type="entry name" value="Carbonic anhydrase"/>
    <property type="match status" value="1"/>
</dbReference>
<organism evidence="11 12">
    <name type="scientific">Daphnia galeata</name>
    <dbReference type="NCBI Taxonomy" id="27404"/>
    <lineage>
        <taxon>Eukaryota</taxon>
        <taxon>Metazoa</taxon>
        <taxon>Ecdysozoa</taxon>
        <taxon>Arthropoda</taxon>
        <taxon>Crustacea</taxon>
        <taxon>Branchiopoda</taxon>
        <taxon>Diplostraca</taxon>
        <taxon>Cladocera</taxon>
        <taxon>Anomopoda</taxon>
        <taxon>Daphniidae</taxon>
        <taxon>Daphnia</taxon>
    </lineage>
</organism>
<evidence type="ECO:0000313" key="11">
    <source>
        <dbReference type="EMBL" id="CAH0104935.1"/>
    </source>
</evidence>
<evidence type="ECO:0000256" key="3">
    <source>
        <dbReference type="ARBA" id="ARBA00012925"/>
    </source>
</evidence>
<feature type="region of interest" description="Disordered" evidence="9">
    <location>
        <begin position="344"/>
        <end position="382"/>
    </location>
</feature>
<evidence type="ECO:0000313" key="12">
    <source>
        <dbReference type="Proteomes" id="UP000789390"/>
    </source>
</evidence>
<evidence type="ECO:0000256" key="9">
    <source>
        <dbReference type="SAM" id="MobiDB-lite"/>
    </source>
</evidence>
<keyword evidence="6 8" id="KW-0456">Lyase</keyword>
<evidence type="ECO:0000256" key="4">
    <source>
        <dbReference type="ARBA" id="ARBA00022723"/>
    </source>
</evidence>
<dbReference type="InterPro" id="IPR018338">
    <property type="entry name" value="Carbonic_anhydrase_a-class_CS"/>
</dbReference>
<comment type="function">
    <text evidence="1 8">Reversible hydration of carbon dioxide.</text>
</comment>